<evidence type="ECO:0000313" key="4">
    <source>
        <dbReference type="EMBL" id="BBO30695.1"/>
    </source>
</evidence>
<feature type="transmembrane region" description="Helical" evidence="2">
    <location>
        <begin position="21"/>
        <end position="43"/>
    </location>
</feature>
<sequence>MRMKSLVSTENATGVKQWMQSILVILFALPFAGVGVFMAGWVVRDVWTYNAIQSWQATPAMLLETELKGTGSQRATARYRYEVDGNSYECDRVALHAGADNIGKFQRERGEELERLFKQGKPITAYVNPADPAEAILFRDLRPGMLAFKAIFALVFGAVGFGIIGAAIMAALGRDGKAEAKASQEPSLEPWLAKEAWRTGRIRTSAGPIWGALLMAGFWNLISTPVFYQAATDGEVEWYILSLISLFPLVGFVLAVSACYLWLQHWKWGVSEFEMAAVPGVLGGPLAGVIHVPRSIESPEGIVIRLACVESKREGKHTKTTTLWDEERTIIRNLSTPGGAETLIPVQFVIPYGLPDSGANGVTWKLSAAAKTTGIDYGAEFDVPVFKTEASSPTPSTIEIDDGKLFAPITLESIARGSGASVEEDLPDRKQLNFPMARQRGLSFGATLFTVIWIGVSVGLFYSGAPRFLAWLFSGISVVLLPMLVSTVLERTRLEFGSHGVKYTRQIAGIGRERSVAAENISSVTATKSGMSSNTTTYWKVELLERGGACHTLVTAIPKRQLAERLAEEIAAATGISQSRKGSGCSRMELESELPADLRGG</sequence>
<keyword evidence="2" id="KW-0472">Membrane</keyword>
<evidence type="ECO:0000313" key="5">
    <source>
        <dbReference type="Proteomes" id="UP000326837"/>
    </source>
</evidence>
<dbReference type="Pfam" id="PF12158">
    <property type="entry name" value="DUF3592"/>
    <property type="match status" value="1"/>
</dbReference>
<feature type="domain" description="DUF3592" evidence="3">
    <location>
        <begin position="69"/>
        <end position="141"/>
    </location>
</feature>
<feature type="region of interest" description="Disordered" evidence="1">
    <location>
        <begin position="579"/>
        <end position="601"/>
    </location>
</feature>
<protein>
    <recommendedName>
        <fullName evidence="3">DUF3592 domain-containing protein</fullName>
    </recommendedName>
</protein>
<keyword evidence="5" id="KW-1185">Reference proteome</keyword>
<name>A0A5K7X2X8_9BACT</name>
<proteinExistence type="predicted"/>
<keyword evidence="2" id="KW-0812">Transmembrane</keyword>
<accession>A0A5K7X2X8</accession>
<dbReference type="AlphaFoldDB" id="A0A5K7X2X8"/>
<dbReference type="Proteomes" id="UP000326837">
    <property type="component" value="Chromosome"/>
</dbReference>
<feature type="transmembrane region" description="Helical" evidence="2">
    <location>
        <begin position="150"/>
        <end position="172"/>
    </location>
</feature>
<gene>
    <name evidence="4" type="ORF">PLANPX_0307</name>
</gene>
<feature type="transmembrane region" description="Helical" evidence="2">
    <location>
        <begin position="208"/>
        <end position="228"/>
    </location>
</feature>
<feature type="transmembrane region" description="Helical" evidence="2">
    <location>
        <begin position="441"/>
        <end position="462"/>
    </location>
</feature>
<reference evidence="5" key="1">
    <citation type="submission" date="2019-10" db="EMBL/GenBank/DDBJ databases">
        <title>Lacipirellula parvula gen. nov., sp. nov., representing a lineage of planctomycetes widespread in freshwater anoxic habitats, and description of the family Lacipirellulaceae.</title>
        <authorList>
            <person name="Dedysh S.N."/>
            <person name="Kulichevskaya I.S."/>
            <person name="Beletsky A.V."/>
            <person name="Rakitin A.L."/>
            <person name="Mardanov A.V."/>
            <person name="Ivanova A.A."/>
            <person name="Saltykova V.X."/>
            <person name="Rijpstra W.I.C."/>
            <person name="Sinninghe Damste J.S."/>
            <person name="Ravin N.V."/>
        </authorList>
    </citation>
    <scope>NUCLEOTIDE SEQUENCE [LARGE SCALE GENOMIC DNA]</scope>
    <source>
        <strain evidence="5">PX69</strain>
    </source>
</reference>
<feature type="transmembrane region" description="Helical" evidence="2">
    <location>
        <begin position="240"/>
        <end position="263"/>
    </location>
</feature>
<organism evidence="4 5">
    <name type="scientific">Lacipirellula parvula</name>
    <dbReference type="NCBI Taxonomy" id="2650471"/>
    <lineage>
        <taxon>Bacteria</taxon>
        <taxon>Pseudomonadati</taxon>
        <taxon>Planctomycetota</taxon>
        <taxon>Planctomycetia</taxon>
        <taxon>Pirellulales</taxon>
        <taxon>Lacipirellulaceae</taxon>
        <taxon>Lacipirellula</taxon>
    </lineage>
</organism>
<evidence type="ECO:0000256" key="2">
    <source>
        <dbReference type="SAM" id="Phobius"/>
    </source>
</evidence>
<dbReference type="KEGG" id="lpav:PLANPX_0307"/>
<evidence type="ECO:0000256" key="1">
    <source>
        <dbReference type="SAM" id="MobiDB-lite"/>
    </source>
</evidence>
<dbReference type="EMBL" id="AP021861">
    <property type="protein sequence ID" value="BBO30695.1"/>
    <property type="molecule type" value="Genomic_DNA"/>
</dbReference>
<keyword evidence="2" id="KW-1133">Transmembrane helix</keyword>
<dbReference type="InterPro" id="IPR021994">
    <property type="entry name" value="DUF3592"/>
</dbReference>
<feature type="transmembrane region" description="Helical" evidence="2">
    <location>
        <begin position="468"/>
        <end position="489"/>
    </location>
</feature>
<evidence type="ECO:0000259" key="3">
    <source>
        <dbReference type="Pfam" id="PF12158"/>
    </source>
</evidence>